<keyword evidence="4" id="KW-0378">Hydrolase</keyword>
<dbReference type="Proteomes" id="UP000182057">
    <property type="component" value="Unassembled WGS sequence"/>
</dbReference>
<feature type="transmembrane region" description="Helical" evidence="2">
    <location>
        <begin position="20"/>
        <end position="43"/>
    </location>
</feature>
<dbReference type="Gene3D" id="2.60.120.200">
    <property type="match status" value="1"/>
</dbReference>
<dbReference type="PANTHER" id="PTHR10963">
    <property type="entry name" value="GLYCOSYL HYDROLASE-RELATED"/>
    <property type="match status" value="1"/>
</dbReference>
<dbReference type="EMBL" id="FMMM01000014">
    <property type="protein sequence ID" value="SCQ17898.1"/>
    <property type="molecule type" value="Genomic_DNA"/>
</dbReference>
<dbReference type="Pfam" id="PF00722">
    <property type="entry name" value="Glyco_hydro_16"/>
    <property type="match status" value="1"/>
</dbReference>
<reference evidence="4 5" key="1">
    <citation type="submission" date="2016-09" db="EMBL/GenBank/DDBJ databases">
        <authorList>
            <person name="Capua I."/>
            <person name="De Benedictis P."/>
            <person name="Joannis T."/>
            <person name="Lombin L.H."/>
            <person name="Cattoli G."/>
        </authorList>
    </citation>
    <scope>NUCLEOTIDE SEQUENCE [LARGE SCALE GENOMIC DNA]</scope>
    <source>
        <strain evidence="4 5">UB20</strain>
    </source>
</reference>
<dbReference type="PANTHER" id="PTHR10963:SF55">
    <property type="entry name" value="GLYCOSIDE HYDROLASE FAMILY 16 PROTEIN"/>
    <property type="match status" value="1"/>
</dbReference>
<dbReference type="SUPFAM" id="SSF49899">
    <property type="entry name" value="Concanavalin A-like lectins/glucanases"/>
    <property type="match status" value="1"/>
</dbReference>
<dbReference type="InterPro" id="IPR000757">
    <property type="entry name" value="Beta-glucanase-like"/>
</dbReference>
<keyword evidence="2" id="KW-1133">Transmembrane helix</keyword>
<evidence type="ECO:0000259" key="3">
    <source>
        <dbReference type="PROSITE" id="PS51762"/>
    </source>
</evidence>
<dbReference type="EC" id="3.2.1.73" evidence="4"/>
<dbReference type="CDD" id="cd08023">
    <property type="entry name" value="GH16_laminarinase_like"/>
    <property type="match status" value="1"/>
</dbReference>
<accession>A0A1D3UCI9</accession>
<organism evidence="4 5">
    <name type="scientific">Tannerella forsythia</name>
    <name type="common">Bacteroides forsythus</name>
    <dbReference type="NCBI Taxonomy" id="28112"/>
    <lineage>
        <taxon>Bacteria</taxon>
        <taxon>Pseudomonadati</taxon>
        <taxon>Bacteroidota</taxon>
        <taxon>Bacteroidia</taxon>
        <taxon>Bacteroidales</taxon>
        <taxon>Tannerellaceae</taxon>
        <taxon>Tannerella</taxon>
    </lineage>
</organism>
<name>A0A1D3UCI9_TANFO</name>
<dbReference type="AlphaFoldDB" id="A0A1D3UCI9"/>
<comment type="similarity">
    <text evidence="1">Belongs to the glycosyl hydrolase 16 family.</text>
</comment>
<dbReference type="GO" id="GO:0042972">
    <property type="term" value="F:licheninase activity"/>
    <property type="evidence" value="ECO:0007669"/>
    <property type="project" value="UniProtKB-EC"/>
</dbReference>
<proteinExistence type="inferred from homology"/>
<gene>
    <name evidence="4" type="primary">bglA</name>
    <name evidence="4" type="ORF">TFUB20_00159</name>
</gene>
<keyword evidence="4" id="KW-0326">Glycosidase</keyword>
<keyword evidence="2" id="KW-0812">Transmembrane</keyword>
<dbReference type="PROSITE" id="PS51762">
    <property type="entry name" value="GH16_2"/>
    <property type="match status" value="1"/>
</dbReference>
<evidence type="ECO:0000256" key="2">
    <source>
        <dbReference type="SAM" id="Phobius"/>
    </source>
</evidence>
<dbReference type="InterPro" id="IPR013320">
    <property type="entry name" value="ConA-like_dom_sf"/>
</dbReference>
<dbReference type="GO" id="GO:0005975">
    <property type="term" value="P:carbohydrate metabolic process"/>
    <property type="evidence" value="ECO:0007669"/>
    <property type="project" value="InterPro"/>
</dbReference>
<feature type="domain" description="GH16" evidence="3">
    <location>
        <begin position="55"/>
        <end position="309"/>
    </location>
</feature>
<dbReference type="InterPro" id="IPR050546">
    <property type="entry name" value="Glycosyl_Hydrlase_16"/>
</dbReference>
<sequence>MCGRVGKRISVFRICFRHVFLRLFMMMTYKIYLFTITFLILFACNKQKEEKRPNEDFQCIITPTGTWNLVWDEEFDYEGLPDTTKWSYDTQGNVWGWGNNEAQYYTAADPDNACVKNGILTITARMETIENKRYTSARLITKEKGDWLYGRFEICAKLPRGKGTWPAIWMLPTQSEYGKWPASGEIDIMENVGYDPDHIVGTAHTQRYNHTKGTQKSATLLIPTNSTAFHVYALEWEEKEYRLYVDDKYYFTFVNENTGFAEWPFDKKFHLILNLAIGGNWGGQQGIDDALFPHHFYIDYVRVYQKQANSVSSSK</sequence>
<evidence type="ECO:0000256" key="1">
    <source>
        <dbReference type="ARBA" id="ARBA00006865"/>
    </source>
</evidence>
<evidence type="ECO:0000313" key="4">
    <source>
        <dbReference type="EMBL" id="SCQ17898.1"/>
    </source>
</evidence>
<keyword evidence="2" id="KW-0472">Membrane</keyword>
<protein>
    <submittedName>
        <fullName evidence="4">Beta-glucanase</fullName>
        <ecNumber evidence="4">3.2.1.73</ecNumber>
    </submittedName>
</protein>
<evidence type="ECO:0000313" key="5">
    <source>
        <dbReference type="Proteomes" id="UP000182057"/>
    </source>
</evidence>